<organism evidence="7 8">
    <name type="scientific">endosymbiont of Galathealinum brachiosum</name>
    <dbReference type="NCBI Taxonomy" id="2200906"/>
    <lineage>
        <taxon>Bacteria</taxon>
        <taxon>Pseudomonadati</taxon>
        <taxon>Pseudomonadota</taxon>
        <taxon>Gammaproteobacteria</taxon>
        <taxon>sulfur-oxidizing symbionts</taxon>
    </lineage>
</organism>
<dbReference type="FunFam" id="3.30.70.270:FF:000001">
    <property type="entry name" value="Diguanylate cyclase domain protein"/>
    <property type="match status" value="1"/>
</dbReference>
<dbReference type="AlphaFoldDB" id="A0A370D9D5"/>
<dbReference type="CDD" id="cd01948">
    <property type="entry name" value="EAL"/>
    <property type="match status" value="1"/>
</dbReference>
<dbReference type="Proteomes" id="UP000254266">
    <property type="component" value="Unassembled WGS sequence"/>
</dbReference>
<dbReference type="SUPFAM" id="SSF55073">
    <property type="entry name" value="Nucleotide cyclase"/>
    <property type="match status" value="1"/>
</dbReference>
<dbReference type="Gene3D" id="3.20.20.450">
    <property type="entry name" value="EAL domain"/>
    <property type="match status" value="1"/>
</dbReference>
<protein>
    <recommendedName>
        <fullName evidence="9">GGDEF domain-containing protein</fullName>
    </recommendedName>
</protein>
<dbReference type="SMART" id="SM00267">
    <property type="entry name" value="GGDEF"/>
    <property type="match status" value="1"/>
</dbReference>
<feature type="transmembrane region" description="Helical" evidence="2">
    <location>
        <begin position="285"/>
        <end position="306"/>
    </location>
</feature>
<dbReference type="CDD" id="cd00130">
    <property type="entry name" value="PAS"/>
    <property type="match status" value="1"/>
</dbReference>
<dbReference type="InterPro" id="IPR035965">
    <property type="entry name" value="PAS-like_dom_sf"/>
</dbReference>
<evidence type="ECO:0000256" key="2">
    <source>
        <dbReference type="SAM" id="Phobius"/>
    </source>
</evidence>
<dbReference type="InterPro" id="IPR052155">
    <property type="entry name" value="Biofilm_reg_signaling"/>
</dbReference>
<keyword evidence="2" id="KW-0812">Transmembrane</keyword>
<feature type="domain" description="GGDEF" evidence="6">
    <location>
        <begin position="485"/>
        <end position="618"/>
    </location>
</feature>
<dbReference type="PROSITE" id="PS50112">
    <property type="entry name" value="PAS"/>
    <property type="match status" value="1"/>
</dbReference>
<dbReference type="InterPro" id="IPR001633">
    <property type="entry name" value="EAL_dom"/>
</dbReference>
<keyword evidence="2" id="KW-1133">Transmembrane helix</keyword>
<dbReference type="Gene3D" id="3.30.450.20">
    <property type="entry name" value="PAS domain"/>
    <property type="match status" value="1"/>
</dbReference>
<dbReference type="InterPro" id="IPR001610">
    <property type="entry name" value="PAC"/>
</dbReference>
<dbReference type="PROSITE" id="PS50883">
    <property type="entry name" value="EAL"/>
    <property type="match status" value="1"/>
</dbReference>
<feature type="domain" description="EAL" evidence="5">
    <location>
        <begin position="629"/>
        <end position="874"/>
    </location>
</feature>
<dbReference type="NCBIfam" id="TIGR00229">
    <property type="entry name" value="sensory_box"/>
    <property type="match status" value="1"/>
</dbReference>
<dbReference type="SUPFAM" id="SSF55785">
    <property type="entry name" value="PYP-like sensor domain (PAS domain)"/>
    <property type="match status" value="1"/>
</dbReference>
<name>A0A370D9D5_9GAMM</name>
<evidence type="ECO:0000313" key="8">
    <source>
        <dbReference type="Proteomes" id="UP000254266"/>
    </source>
</evidence>
<reference evidence="7 8" key="1">
    <citation type="journal article" date="2018" name="ISME J.">
        <title>Endosymbiont genomes yield clues of tubeworm success.</title>
        <authorList>
            <person name="Li Y."/>
            <person name="Liles M.R."/>
            <person name="Halanych K.M."/>
        </authorList>
    </citation>
    <scope>NUCLEOTIDE SEQUENCE [LARGE SCALE GENOMIC DNA]</scope>
    <source>
        <strain evidence="7">A1464</strain>
    </source>
</reference>
<dbReference type="InterPro" id="IPR000014">
    <property type="entry name" value="PAS"/>
</dbReference>
<dbReference type="Pfam" id="PF00990">
    <property type="entry name" value="GGDEF"/>
    <property type="match status" value="1"/>
</dbReference>
<dbReference type="PROSITE" id="PS50113">
    <property type="entry name" value="PAC"/>
    <property type="match status" value="1"/>
</dbReference>
<feature type="domain" description="PAC" evidence="4">
    <location>
        <begin position="401"/>
        <end position="453"/>
    </location>
</feature>
<dbReference type="SMART" id="SM00086">
    <property type="entry name" value="PAC"/>
    <property type="match status" value="1"/>
</dbReference>
<dbReference type="CDD" id="cd01949">
    <property type="entry name" value="GGDEF"/>
    <property type="match status" value="1"/>
</dbReference>
<accession>A0A370D9D5</accession>
<evidence type="ECO:0000259" key="5">
    <source>
        <dbReference type="PROSITE" id="PS50883"/>
    </source>
</evidence>
<feature type="transmembrane region" description="Helical" evidence="2">
    <location>
        <begin position="15"/>
        <end position="35"/>
    </location>
</feature>
<dbReference type="InterPro" id="IPR000160">
    <property type="entry name" value="GGDEF_dom"/>
</dbReference>
<feature type="domain" description="PAS" evidence="3">
    <location>
        <begin position="323"/>
        <end position="396"/>
    </location>
</feature>
<proteinExistence type="predicted"/>
<keyword evidence="8" id="KW-1185">Reference proteome</keyword>
<dbReference type="SUPFAM" id="SSF141868">
    <property type="entry name" value="EAL domain-like"/>
    <property type="match status" value="1"/>
</dbReference>
<dbReference type="SMART" id="SM00052">
    <property type="entry name" value="EAL"/>
    <property type="match status" value="1"/>
</dbReference>
<sequence length="874" mass="98433">MKPEKTNYSFSFKDYALAIMVLIGLNCGFIAISIWMSQQDIQSKFAQRTQTIHNTLLNRLNNIDVALISLVGLNHISADNKHDDVSKFSTDILNSFDFVDAIYISNKSTPDKQTAELHKNSYIINTVEPYTESTSKLIGIDFNTNDRYSSEISKAISLGTIVNTKPDNKLFKSDSHYYLLKSIYSGYFKPAAESSRINQAVSLAIIQINVKKLIPDFVTFYGEFNIAITEKKSGFISVESKKEIDIPFWHTDPLRFSALLKIHDSNFELNISKFLSIDEFINKKLYTASILSFSISLVFILLLHSLRNSQYKQTISQEKLFDQQEKARITLTSIGDAVISTDIHGRIEFINNAAEQLLGYTLNEVYGKEFSQTFILVDEIDPNSIKKPVEYCLNNPATGTLSETAMLLHHNGTPISINTNAASIHNSSNQLTGVVLVLRDISKERKLVRKIAYQATHDELTGLTNRRGFETQLQYAIDDRRSDTSKYSFCYIDLDEFKVVNDTCGHTAGDELLKLISSKIKKHIRKDDVLARLGGDEFGILLTNCDIKVAEKIANSIREEVKKTQFVWESKLFTVGASIGLVFIDKHTESITDVLSAADSACYIAKENGRDCVHIYTPDDKAIAEHIGLMQWPTRIRSALQDQNFVLYKQLIVPTNPDTTKPITEFLIRLKSDDGDLVPPMAFIPAAERYNLMHEIDCWVIKHAINEIEYLANANMLYSINLSGQSLGKANLYEYIANNITHTGINPNQLCFEITETAAITNQEAALTLITQLKKLGCSFALDDFGTGLSSFSYLKTLPVDILKIDGVFIRNMVTDKIDQSLVKTINQIGHELKLKTIAEWIETEESKTLLTDMGVDYLQGYYIEEPVIASVFL</sequence>
<dbReference type="InterPro" id="IPR035919">
    <property type="entry name" value="EAL_sf"/>
</dbReference>
<dbReference type="Pfam" id="PF00563">
    <property type="entry name" value="EAL"/>
    <property type="match status" value="1"/>
</dbReference>
<dbReference type="NCBIfam" id="TIGR00254">
    <property type="entry name" value="GGDEF"/>
    <property type="match status" value="1"/>
</dbReference>
<evidence type="ECO:0008006" key="9">
    <source>
        <dbReference type="Google" id="ProtNLM"/>
    </source>
</evidence>
<keyword evidence="2" id="KW-0472">Membrane</keyword>
<evidence type="ECO:0000259" key="3">
    <source>
        <dbReference type="PROSITE" id="PS50112"/>
    </source>
</evidence>
<evidence type="ECO:0000313" key="7">
    <source>
        <dbReference type="EMBL" id="RDH81525.1"/>
    </source>
</evidence>
<dbReference type="Pfam" id="PF13426">
    <property type="entry name" value="PAS_9"/>
    <property type="match status" value="1"/>
</dbReference>
<dbReference type="PANTHER" id="PTHR44757">
    <property type="entry name" value="DIGUANYLATE CYCLASE DGCP"/>
    <property type="match status" value="1"/>
</dbReference>
<dbReference type="EMBL" id="QFXC01000013">
    <property type="protein sequence ID" value="RDH81525.1"/>
    <property type="molecule type" value="Genomic_DNA"/>
</dbReference>
<dbReference type="InterPro" id="IPR029787">
    <property type="entry name" value="Nucleotide_cyclase"/>
</dbReference>
<comment type="caution">
    <text evidence="7">The sequence shown here is derived from an EMBL/GenBank/DDBJ whole genome shotgun (WGS) entry which is preliminary data.</text>
</comment>
<evidence type="ECO:0000259" key="4">
    <source>
        <dbReference type="PROSITE" id="PS50113"/>
    </source>
</evidence>
<dbReference type="InterPro" id="IPR043128">
    <property type="entry name" value="Rev_trsase/Diguanyl_cyclase"/>
</dbReference>
<dbReference type="PROSITE" id="PS50887">
    <property type="entry name" value="GGDEF"/>
    <property type="match status" value="1"/>
</dbReference>
<dbReference type="SMART" id="SM00091">
    <property type="entry name" value="PAS"/>
    <property type="match status" value="1"/>
</dbReference>
<dbReference type="InterPro" id="IPR000700">
    <property type="entry name" value="PAS-assoc_C"/>
</dbReference>
<evidence type="ECO:0000256" key="1">
    <source>
        <dbReference type="ARBA" id="ARBA00001946"/>
    </source>
</evidence>
<evidence type="ECO:0000259" key="6">
    <source>
        <dbReference type="PROSITE" id="PS50887"/>
    </source>
</evidence>
<comment type="cofactor">
    <cofactor evidence="1">
        <name>Mg(2+)</name>
        <dbReference type="ChEBI" id="CHEBI:18420"/>
    </cofactor>
</comment>
<dbReference type="PANTHER" id="PTHR44757:SF4">
    <property type="entry name" value="DIGUANYLATE CYCLASE DGCE-RELATED"/>
    <property type="match status" value="1"/>
</dbReference>
<dbReference type="GO" id="GO:0003824">
    <property type="term" value="F:catalytic activity"/>
    <property type="evidence" value="ECO:0007669"/>
    <property type="project" value="UniProtKB-ARBA"/>
</dbReference>
<gene>
    <name evidence="7" type="ORF">DIZ80_15720</name>
</gene>
<dbReference type="Gene3D" id="3.30.70.270">
    <property type="match status" value="1"/>
</dbReference>